<dbReference type="Pfam" id="PF00970">
    <property type="entry name" value="FAD_binding_6"/>
    <property type="match status" value="1"/>
</dbReference>
<dbReference type="AlphaFoldDB" id="A0AAV2HFK0"/>
<evidence type="ECO:0000313" key="16">
    <source>
        <dbReference type="Proteomes" id="UP001497497"/>
    </source>
</evidence>
<dbReference type="InterPro" id="IPR036400">
    <property type="entry name" value="Cyt_B5-like_heme/steroid_sf"/>
</dbReference>
<evidence type="ECO:0000256" key="1">
    <source>
        <dbReference type="ARBA" id="ARBA00006105"/>
    </source>
</evidence>
<evidence type="ECO:0000259" key="12">
    <source>
        <dbReference type="PROSITE" id="PS50255"/>
    </source>
</evidence>
<dbReference type="PROSITE" id="PS50255">
    <property type="entry name" value="CYTOCHROME_B5_2"/>
    <property type="match status" value="1"/>
</dbReference>
<dbReference type="PROSITE" id="PS00191">
    <property type="entry name" value="CYTOCHROME_B5_1"/>
    <property type="match status" value="1"/>
</dbReference>
<evidence type="ECO:0000256" key="7">
    <source>
        <dbReference type="ARBA" id="ARBA00023004"/>
    </source>
</evidence>
<evidence type="ECO:0000256" key="11">
    <source>
        <dbReference type="ARBA" id="ARBA00047682"/>
    </source>
</evidence>
<feature type="domain" description="FAD-binding FR-type" evidence="14">
    <location>
        <begin position="275"/>
        <end position="382"/>
    </location>
</feature>
<accession>A0AAV2HFK0</accession>
<dbReference type="SMART" id="SM01117">
    <property type="entry name" value="Cyt-b5"/>
    <property type="match status" value="1"/>
</dbReference>
<dbReference type="Gene3D" id="3.10.120.10">
    <property type="entry name" value="Cytochrome b5-like heme/steroid binding domain"/>
    <property type="match status" value="1"/>
</dbReference>
<dbReference type="Pfam" id="PF00173">
    <property type="entry name" value="Cyt-b5"/>
    <property type="match status" value="1"/>
</dbReference>
<dbReference type="EMBL" id="CAXITT010000121">
    <property type="protein sequence ID" value="CAL1532667.1"/>
    <property type="molecule type" value="Genomic_DNA"/>
</dbReference>
<keyword evidence="5" id="KW-0479">Metal-binding</keyword>
<name>A0AAV2HFK0_LYMST</name>
<comment type="catalytic activity">
    <reaction evidence="11">
        <text>2 Fe(III)-[cytochrome b5] + NADH = 2 Fe(II)-[cytochrome b5] + NAD(+) + H(+)</text>
        <dbReference type="Rhea" id="RHEA:46680"/>
        <dbReference type="Rhea" id="RHEA-COMP:10438"/>
        <dbReference type="Rhea" id="RHEA-COMP:10439"/>
        <dbReference type="ChEBI" id="CHEBI:15378"/>
        <dbReference type="ChEBI" id="CHEBI:29033"/>
        <dbReference type="ChEBI" id="CHEBI:29034"/>
        <dbReference type="ChEBI" id="CHEBI:57540"/>
        <dbReference type="ChEBI" id="CHEBI:57945"/>
        <dbReference type="EC" id="1.6.2.2"/>
    </reaction>
</comment>
<dbReference type="FunFam" id="3.10.120.10:FF:000001">
    <property type="entry name" value="Cytochrome b5 reductase 4"/>
    <property type="match status" value="1"/>
</dbReference>
<proteinExistence type="inferred from homology"/>
<reference evidence="15 16" key="1">
    <citation type="submission" date="2024-04" db="EMBL/GenBank/DDBJ databases">
        <authorList>
            <consortium name="Genoscope - CEA"/>
            <person name="William W."/>
        </authorList>
    </citation>
    <scope>NUCLEOTIDE SEQUENCE [LARGE SCALE GENOMIC DNA]</scope>
</reference>
<dbReference type="PANTHER" id="PTHR46237:SF1">
    <property type="entry name" value="CYTOCHROME B5 REDUCTASE 4"/>
    <property type="match status" value="1"/>
</dbReference>
<evidence type="ECO:0000256" key="3">
    <source>
        <dbReference type="ARBA" id="ARBA00022339"/>
    </source>
</evidence>
<evidence type="ECO:0000256" key="2">
    <source>
        <dbReference type="ARBA" id="ARBA00012011"/>
    </source>
</evidence>
<comment type="caution">
    <text evidence="15">The sequence shown here is derived from an EMBL/GenBank/DDBJ whole genome shotgun (WGS) entry which is preliminary data.</text>
</comment>
<evidence type="ECO:0000256" key="8">
    <source>
        <dbReference type="ARBA" id="ARBA00023027"/>
    </source>
</evidence>
<evidence type="ECO:0000256" key="6">
    <source>
        <dbReference type="ARBA" id="ARBA00023002"/>
    </source>
</evidence>
<dbReference type="InterPro" id="IPR017938">
    <property type="entry name" value="Riboflavin_synthase-like_b-brl"/>
</dbReference>
<evidence type="ECO:0000256" key="5">
    <source>
        <dbReference type="ARBA" id="ARBA00022723"/>
    </source>
</evidence>
<dbReference type="InterPro" id="IPR008978">
    <property type="entry name" value="HSP20-like_chaperone"/>
</dbReference>
<keyword evidence="16" id="KW-1185">Reference proteome</keyword>
<dbReference type="GO" id="GO:0020037">
    <property type="term" value="F:heme binding"/>
    <property type="evidence" value="ECO:0007669"/>
    <property type="project" value="InterPro"/>
</dbReference>
<evidence type="ECO:0000256" key="9">
    <source>
        <dbReference type="ARBA" id="ARBA00030883"/>
    </source>
</evidence>
<evidence type="ECO:0000256" key="10">
    <source>
        <dbReference type="ARBA" id="ARBA00031842"/>
    </source>
</evidence>
<feature type="domain" description="CS" evidence="13">
    <location>
        <begin position="167"/>
        <end position="258"/>
    </location>
</feature>
<dbReference type="InterPro" id="IPR008333">
    <property type="entry name" value="Cbr1-like_FAD-bd_dom"/>
</dbReference>
<dbReference type="Proteomes" id="UP001497497">
    <property type="component" value="Unassembled WGS sequence"/>
</dbReference>
<dbReference type="CDD" id="cd06183">
    <property type="entry name" value="cyt_b5_reduct_like"/>
    <property type="match status" value="1"/>
</dbReference>
<evidence type="ECO:0000313" key="15">
    <source>
        <dbReference type="EMBL" id="CAL1532667.1"/>
    </source>
</evidence>
<protein>
    <recommendedName>
        <fullName evidence="3">Cytochrome b5 reductase 4</fullName>
        <ecNumber evidence="2">1.6.2.2</ecNumber>
    </recommendedName>
    <alternativeName>
        <fullName evidence="10">Flavohemoprotein b5/b5R</fullName>
    </alternativeName>
    <alternativeName>
        <fullName evidence="9">cb5/cb5R</fullName>
    </alternativeName>
</protein>
<comment type="similarity">
    <text evidence="1">Belongs to the flavoprotein pyridine nucleotide cytochrome reductase family.</text>
</comment>
<dbReference type="SUPFAM" id="SSF63380">
    <property type="entry name" value="Riboflavin synthase domain-like"/>
    <property type="match status" value="1"/>
</dbReference>
<keyword evidence="7" id="KW-0408">Iron</keyword>
<dbReference type="Pfam" id="PF00175">
    <property type="entry name" value="NAD_binding_1"/>
    <property type="match status" value="1"/>
</dbReference>
<dbReference type="Gene3D" id="2.40.30.10">
    <property type="entry name" value="Translation factors"/>
    <property type="match status" value="1"/>
</dbReference>
<dbReference type="SUPFAM" id="SSF52343">
    <property type="entry name" value="Ferredoxin reductase-like, C-terminal NADP-linked domain"/>
    <property type="match status" value="1"/>
</dbReference>
<dbReference type="EC" id="1.6.2.2" evidence="2"/>
<dbReference type="InterPro" id="IPR051872">
    <property type="entry name" value="Cytochrome_b5/Flavoprotein_Rdt"/>
</dbReference>
<dbReference type="InterPro" id="IPR039261">
    <property type="entry name" value="FNR_nucleotide-bd"/>
</dbReference>
<evidence type="ECO:0000256" key="4">
    <source>
        <dbReference type="ARBA" id="ARBA00022617"/>
    </source>
</evidence>
<feature type="domain" description="Cytochrome b5 heme-binding" evidence="12">
    <location>
        <begin position="50"/>
        <end position="126"/>
    </location>
</feature>
<dbReference type="InterPro" id="IPR001433">
    <property type="entry name" value="OxRdtase_FAD/NAD-bd"/>
</dbReference>
<dbReference type="PRINTS" id="PR00363">
    <property type="entry name" value="CYTOCHROMEB5"/>
</dbReference>
<keyword evidence="8" id="KW-0520">NAD</keyword>
<dbReference type="PROSITE" id="PS51203">
    <property type="entry name" value="CS"/>
    <property type="match status" value="1"/>
</dbReference>
<organism evidence="15 16">
    <name type="scientific">Lymnaea stagnalis</name>
    <name type="common">Great pond snail</name>
    <name type="synonym">Helix stagnalis</name>
    <dbReference type="NCBI Taxonomy" id="6523"/>
    <lineage>
        <taxon>Eukaryota</taxon>
        <taxon>Metazoa</taxon>
        <taxon>Spiralia</taxon>
        <taxon>Lophotrochozoa</taxon>
        <taxon>Mollusca</taxon>
        <taxon>Gastropoda</taxon>
        <taxon>Heterobranchia</taxon>
        <taxon>Euthyneura</taxon>
        <taxon>Panpulmonata</taxon>
        <taxon>Hygrophila</taxon>
        <taxon>Lymnaeoidea</taxon>
        <taxon>Lymnaeidae</taxon>
        <taxon>Lymnaea</taxon>
    </lineage>
</organism>
<gene>
    <name evidence="15" type="ORF">GSLYS_00006685001</name>
</gene>
<evidence type="ECO:0000259" key="13">
    <source>
        <dbReference type="PROSITE" id="PS51203"/>
    </source>
</evidence>
<sequence>MMNRLIPTAEASRESFNGRKKVTLAPGHSLMDWIRLGRTQGDLSGVGSNKTTVTPSQLARHNTQGDIWMAIRGKVYNMTPYLDFHPGGVDELMRAAGKDGTQLFDEIHNWVNAESMLEKCLIGKFDLTDMKYLMTLMKNQNILGYIYIYVMYSVHLQKMLIIHTSQVVFPVFYWYQNTADVVVVIYSKMPDMRREFVIVDCSEKELLIQVLIKEFSYFVHVGKSWWKLACGLVMITNKGKVEVFFAKQEQNANWSSLGSPLKLNQQFIRNKNIECRYRQWTVLSNTQVTHNTRLICVQPPAGCRIMTPVGYHVHIKAKISGMEIGRNYTVITPSLTKPFSDPNNVYLMVKQYTGGALSPWICSLKQGDKMLMSNFDGDFDLSRLEQTTYLAMFAAGTGFTSMVRLIVHSLFMLPNANFPVKLMFYNKSQKDMLWHDQLKALEEMFPSRFSVTHCLSHESDPGWRGLKGRVSDEQVKNCVDQMGKTKKPLFCICGPWAYNDMVETLAVLHGLDEKNIYVFTQRI</sequence>
<dbReference type="GO" id="GO:0046872">
    <property type="term" value="F:metal ion binding"/>
    <property type="evidence" value="ECO:0007669"/>
    <property type="project" value="UniProtKB-KW"/>
</dbReference>
<dbReference type="InterPro" id="IPR018506">
    <property type="entry name" value="Cyt_B5_heme-BS"/>
</dbReference>
<dbReference type="PROSITE" id="PS51384">
    <property type="entry name" value="FAD_FR"/>
    <property type="match status" value="1"/>
</dbReference>
<dbReference type="InterPro" id="IPR001199">
    <property type="entry name" value="Cyt_B5-like_heme/steroid-bd"/>
</dbReference>
<dbReference type="SUPFAM" id="SSF55856">
    <property type="entry name" value="Cytochrome b5-like heme/steroid binding domain"/>
    <property type="match status" value="1"/>
</dbReference>
<dbReference type="SUPFAM" id="SSF49764">
    <property type="entry name" value="HSP20-like chaperones"/>
    <property type="match status" value="1"/>
</dbReference>
<evidence type="ECO:0000259" key="14">
    <source>
        <dbReference type="PROSITE" id="PS51384"/>
    </source>
</evidence>
<keyword evidence="4" id="KW-0349">Heme</keyword>
<dbReference type="InterPro" id="IPR017927">
    <property type="entry name" value="FAD-bd_FR_type"/>
</dbReference>
<keyword evidence="6" id="KW-0560">Oxidoreductase</keyword>
<dbReference type="PANTHER" id="PTHR46237">
    <property type="entry name" value="CYTOCHROME B5 REDUCTASE 4 FAMILY MEMBER"/>
    <property type="match status" value="1"/>
</dbReference>
<dbReference type="InterPro" id="IPR007052">
    <property type="entry name" value="CS_dom"/>
</dbReference>
<dbReference type="GO" id="GO:0090524">
    <property type="term" value="F:cytochrome-b5 reductase activity, acting on NADH"/>
    <property type="evidence" value="ECO:0007669"/>
    <property type="project" value="UniProtKB-EC"/>
</dbReference>
<dbReference type="Gene3D" id="3.40.50.80">
    <property type="entry name" value="Nucleotide-binding domain of ferredoxin-NADP reductase (FNR) module"/>
    <property type="match status" value="1"/>
</dbReference>
<dbReference type="GO" id="GO:0005737">
    <property type="term" value="C:cytoplasm"/>
    <property type="evidence" value="ECO:0007669"/>
    <property type="project" value="TreeGrafter"/>
</dbReference>